<organism evidence="3 4">
    <name type="scientific">Streptomyces typhae</name>
    <dbReference type="NCBI Taxonomy" id="2681492"/>
    <lineage>
        <taxon>Bacteria</taxon>
        <taxon>Bacillati</taxon>
        <taxon>Actinomycetota</taxon>
        <taxon>Actinomycetes</taxon>
        <taxon>Kitasatosporales</taxon>
        <taxon>Streptomycetaceae</taxon>
        <taxon>Streptomyces</taxon>
    </lineage>
</organism>
<evidence type="ECO:0000256" key="1">
    <source>
        <dbReference type="SAM" id="MobiDB-lite"/>
    </source>
</evidence>
<keyword evidence="4" id="KW-1185">Reference proteome</keyword>
<dbReference type="SUPFAM" id="SSF54593">
    <property type="entry name" value="Glyoxalase/Bleomycin resistance protein/Dihydroxybiphenyl dioxygenase"/>
    <property type="match status" value="2"/>
</dbReference>
<dbReference type="InterPro" id="IPR037523">
    <property type="entry name" value="VOC_core"/>
</dbReference>
<dbReference type="InterPro" id="IPR029068">
    <property type="entry name" value="Glyas_Bleomycin-R_OHBP_Dase"/>
</dbReference>
<evidence type="ECO:0000313" key="3">
    <source>
        <dbReference type="EMBL" id="MVO86069.1"/>
    </source>
</evidence>
<feature type="domain" description="VOC" evidence="2">
    <location>
        <begin position="1"/>
        <end position="144"/>
    </location>
</feature>
<dbReference type="Proteomes" id="UP000483802">
    <property type="component" value="Unassembled WGS sequence"/>
</dbReference>
<dbReference type="CDD" id="cd07247">
    <property type="entry name" value="SgaA_N_like"/>
    <property type="match status" value="2"/>
</dbReference>
<feature type="region of interest" description="Disordered" evidence="1">
    <location>
        <begin position="25"/>
        <end position="66"/>
    </location>
</feature>
<sequence>MDATLPDVEGGKRFYGELFGWTFEDGSPAECEPDGGSGQGGGSRPGGWSGQSGWSGPGGRSGPGVQYTRAFLGGEPVAGLAPKSDGRMPTSWTVYLATPDAAALAVRVKGAGGQMITDPVPVGPYGTVGLAADPEGAVFGLWQAGTHPGFGRQREPGSFCWTEVYARSTEVDLFYEGVFGYGSLDLEDELGDGGEDFRIWSPAGTEAGPGTAFGGRAVMADGFPPEMPPHFLNYFVVADCDAAIATARRLGGRVRDEPVDTPYGRIGALVDNQGAAFAVLQEPDRRSG</sequence>
<reference evidence="3 4" key="1">
    <citation type="submission" date="2019-11" db="EMBL/GenBank/DDBJ databases">
        <title>Streptomyces typhae sp. nov., a novel endophytic actinomycete isolated from the root of cattail pollen (Typha angustifolia L.).</title>
        <authorList>
            <person name="Peng C."/>
        </authorList>
    </citation>
    <scope>NUCLEOTIDE SEQUENCE [LARGE SCALE GENOMIC DNA]</scope>
    <source>
        <strain evidence="4">p1417</strain>
    </source>
</reference>
<name>A0A6L6WWC9_9ACTN</name>
<evidence type="ECO:0000259" key="2">
    <source>
        <dbReference type="PROSITE" id="PS51819"/>
    </source>
</evidence>
<dbReference type="PROSITE" id="PS51819">
    <property type="entry name" value="VOC"/>
    <property type="match status" value="1"/>
</dbReference>
<protein>
    <submittedName>
        <fullName evidence="3">VOC family protein</fullName>
    </submittedName>
</protein>
<dbReference type="AlphaFoldDB" id="A0A6L6WWC9"/>
<dbReference type="InterPro" id="IPR052164">
    <property type="entry name" value="Anthracycline_SecMetBiosynth"/>
</dbReference>
<gene>
    <name evidence="3" type="ORF">GPA10_15235</name>
</gene>
<dbReference type="EMBL" id="WPNZ01000007">
    <property type="protein sequence ID" value="MVO86069.1"/>
    <property type="molecule type" value="Genomic_DNA"/>
</dbReference>
<dbReference type="PANTHER" id="PTHR33993:SF10">
    <property type="entry name" value="CONSERVED PROTEIN"/>
    <property type="match status" value="1"/>
</dbReference>
<dbReference type="PANTHER" id="PTHR33993">
    <property type="entry name" value="GLYOXALASE-RELATED"/>
    <property type="match status" value="1"/>
</dbReference>
<comment type="caution">
    <text evidence="3">The sequence shown here is derived from an EMBL/GenBank/DDBJ whole genome shotgun (WGS) entry which is preliminary data.</text>
</comment>
<feature type="compositionally biased region" description="Gly residues" evidence="1">
    <location>
        <begin position="35"/>
        <end position="62"/>
    </location>
</feature>
<evidence type="ECO:0000313" key="4">
    <source>
        <dbReference type="Proteomes" id="UP000483802"/>
    </source>
</evidence>
<accession>A0A6L6WWC9</accession>
<dbReference type="Gene3D" id="3.10.180.10">
    <property type="entry name" value="2,3-Dihydroxybiphenyl 1,2-Dioxygenase, domain 1"/>
    <property type="match status" value="2"/>
</dbReference>
<proteinExistence type="predicted"/>